<keyword evidence="2" id="KW-0238">DNA-binding</keyword>
<accession>A0A940WRU0</accession>
<gene>
    <name evidence="6" type="ORF">JOL79_18730</name>
</gene>
<dbReference type="EMBL" id="JAFCNB010000009">
    <property type="protein sequence ID" value="MBP2705849.1"/>
    <property type="molecule type" value="Genomic_DNA"/>
</dbReference>
<dbReference type="PANTHER" id="PTHR33204">
    <property type="entry name" value="TRANSCRIPTIONAL REGULATOR, MARR FAMILY"/>
    <property type="match status" value="1"/>
</dbReference>
<dbReference type="PANTHER" id="PTHR33204:SF18">
    <property type="entry name" value="TRANSCRIPTIONAL REGULATORY PROTEIN"/>
    <property type="match status" value="1"/>
</dbReference>
<organism evidence="6 7">
    <name type="scientific">Microbispora oryzae</name>
    <dbReference type="NCBI Taxonomy" id="2806554"/>
    <lineage>
        <taxon>Bacteria</taxon>
        <taxon>Bacillati</taxon>
        <taxon>Actinomycetota</taxon>
        <taxon>Actinomycetes</taxon>
        <taxon>Streptosporangiales</taxon>
        <taxon>Streptosporangiaceae</taxon>
        <taxon>Microbispora</taxon>
    </lineage>
</organism>
<protein>
    <submittedName>
        <fullName evidence="6">Helix-turn-helix transcriptional regulator</fullName>
    </submittedName>
</protein>
<evidence type="ECO:0000313" key="6">
    <source>
        <dbReference type="EMBL" id="MBP2705849.1"/>
    </source>
</evidence>
<dbReference type="InterPro" id="IPR002577">
    <property type="entry name" value="HTH_HxlR"/>
</dbReference>
<keyword evidence="1" id="KW-0805">Transcription regulation</keyword>
<comment type="caution">
    <text evidence="6">The sequence shown here is derived from an EMBL/GenBank/DDBJ whole genome shotgun (WGS) entry which is preliminary data.</text>
</comment>
<dbReference type="Pfam" id="PF01638">
    <property type="entry name" value="HxlR"/>
    <property type="match status" value="1"/>
</dbReference>
<evidence type="ECO:0000259" key="5">
    <source>
        <dbReference type="PROSITE" id="PS51118"/>
    </source>
</evidence>
<sequence length="176" mass="19687">MALGKDYEGQDCALARALELVGERWTLLVIRDAFYGVTRYSDLVAHLDIPRAVLSDRLQTLTAAGVLERRRYQDSPPRDEYVLTEMGRELWPAVYALSRWGGRHLSPDGPSRAYTHAECGTRLDPAGGCPRCGNGLVPPEDVAFRPMRPTREDRSDQVSRALSGPRRLLRPLAEVD</sequence>
<dbReference type="AlphaFoldDB" id="A0A940WRU0"/>
<dbReference type="Proteomes" id="UP000674234">
    <property type="component" value="Unassembled WGS sequence"/>
</dbReference>
<dbReference type="InterPro" id="IPR036388">
    <property type="entry name" value="WH-like_DNA-bd_sf"/>
</dbReference>
<keyword evidence="3" id="KW-0804">Transcription</keyword>
<feature type="domain" description="HTH hxlR-type" evidence="5">
    <location>
        <begin position="12"/>
        <end position="109"/>
    </location>
</feature>
<proteinExistence type="predicted"/>
<dbReference type="Gene3D" id="1.10.10.10">
    <property type="entry name" value="Winged helix-like DNA-binding domain superfamily/Winged helix DNA-binding domain"/>
    <property type="match status" value="1"/>
</dbReference>
<evidence type="ECO:0000256" key="3">
    <source>
        <dbReference type="ARBA" id="ARBA00023163"/>
    </source>
</evidence>
<dbReference type="InterPro" id="IPR036390">
    <property type="entry name" value="WH_DNA-bd_sf"/>
</dbReference>
<dbReference type="RefSeq" id="WP_210157106.1">
    <property type="nucleotide sequence ID" value="NZ_JAFCNB010000009.1"/>
</dbReference>
<name>A0A940WRU0_9ACTN</name>
<feature type="region of interest" description="Disordered" evidence="4">
    <location>
        <begin position="146"/>
        <end position="176"/>
    </location>
</feature>
<evidence type="ECO:0000313" key="7">
    <source>
        <dbReference type="Proteomes" id="UP000674234"/>
    </source>
</evidence>
<dbReference type="GO" id="GO:0003677">
    <property type="term" value="F:DNA binding"/>
    <property type="evidence" value="ECO:0007669"/>
    <property type="project" value="UniProtKB-KW"/>
</dbReference>
<reference evidence="6" key="1">
    <citation type="submission" date="2021-02" db="EMBL/GenBank/DDBJ databases">
        <title>Draft genome sequence of Microbispora sp. RL4-1S isolated from rice leaves in Thailand.</title>
        <authorList>
            <person name="Muangham S."/>
            <person name="Duangmal K."/>
        </authorList>
    </citation>
    <scope>NUCLEOTIDE SEQUENCE</scope>
    <source>
        <strain evidence="6">RL4-1S</strain>
    </source>
</reference>
<keyword evidence="7" id="KW-1185">Reference proteome</keyword>
<evidence type="ECO:0000256" key="2">
    <source>
        <dbReference type="ARBA" id="ARBA00023125"/>
    </source>
</evidence>
<evidence type="ECO:0000256" key="1">
    <source>
        <dbReference type="ARBA" id="ARBA00023015"/>
    </source>
</evidence>
<dbReference type="SUPFAM" id="SSF46785">
    <property type="entry name" value="Winged helix' DNA-binding domain"/>
    <property type="match status" value="1"/>
</dbReference>
<dbReference type="PROSITE" id="PS51118">
    <property type="entry name" value="HTH_HXLR"/>
    <property type="match status" value="1"/>
</dbReference>
<evidence type="ECO:0000256" key="4">
    <source>
        <dbReference type="SAM" id="MobiDB-lite"/>
    </source>
</evidence>